<gene>
    <name evidence="2" type="ORF">Adt_38905</name>
</gene>
<dbReference type="InterPro" id="IPR052586">
    <property type="entry name" value="ASCC2"/>
</dbReference>
<protein>
    <submittedName>
        <fullName evidence="2">Ubiquitin system component Cue protein</fullName>
    </submittedName>
</protein>
<evidence type="ECO:0000313" key="3">
    <source>
        <dbReference type="Proteomes" id="UP001604336"/>
    </source>
</evidence>
<sequence length="126" mass="14442">MQRLSSDKDFADEIGKLNSKDSSELIACLKRLENCRKRLTRWNSHKKPQFYVKDGKNYSYRVEGSVASANYNEATLVNQAQKELIHGLRQGGNIPLGAVQRLTQSNEEKEDGADTNELSRTRRLWK</sequence>
<organism evidence="2 3">
    <name type="scientific">Abeliophyllum distichum</name>
    <dbReference type="NCBI Taxonomy" id="126358"/>
    <lineage>
        <taxon>Eukaryota</taxon>
        <taxon>Viridiplantae</taxon>
        <taxon>Streptophyta</taxon>
        <taxon>Embryophyta</taxon>
        <taxon>Tracheophyta</taxon>
        <taxon>Spermatophyta</taxon>
        <taxon>Magnoliopsida</taxon>
        <taxon>eudicotyledons</taxon>
        <taxon>Gunneridae</taxon>
        <taxon>Pentapetalae</taxon>
        <taxon>asterids</taxon>
        <taxon>lamiids</taxon>
        <taxon>Lamiales</taxon>
        <taxon>Oleaceae</taxon>
        <taxon>Forsythieae</taxon>
        <taxon>Abeliophyllum</taxon>
    </lineage>
</organism>
<dbReference type="AlphaFoldDB" id="A0ABD1Q6K7"/>
<keyword evidence="3" id="KW-1185">Reference proteome</keyword>
<proteinExistence type="predicted"/>
<dbReference type="Proteomes" id="UP001604336">
    <property type="component" value="Unassembled WGS sequence"/>
</dbReference>
<dbReference type="PANTHER" id="PTHR21494">
    <property type="entry name" value="ACTIVATING SIGNAL COINTEGRATOR 1 COMPLEX SUBUNIT 2 ASC-1 COMPLEX SUBUNIT P100"/>
    <property type="match status" value="1"/>
</dbReference>
<evidence type="ECO:0000313" key="2">
    <source>
        <dbReference type="EMBL" id="KAL2470769.1"/>
    </source>
</evidence>
<evidence type="ECO:0000256" key="1">
    <source>
        <dbReference type="SAM" id="MobiDB-lite"/>
    </source>
</evidence>
<feature type="region of interest" description="Disordered" evidence="1">
    <location>
        <begin position="102"/>
        <end position="126"/>
    </location>
</feature>
<reference evidence="3" key="1">
    <citation type="submission" date="2024-07" db="EMBL/GenBank/DDBJ databases">
        <title>Two chromosome-level genome assemblies of Korean endemic species Abeliophyllum distichum and Forsythia ovata (Oleaceae).</title>
        <authorList>
            <person name="Jang H."/>
        </authorList>
    </citation>
    <scope>NUCLEOTIDE SEQUENCE [LARGE SCALE GENOMIC DNA]</scope>
</reference>
<comment type="caution">
    <text evidence="2">The sequence shown here is derived from an EMBL/GenBank/DDBJ whole genome shotgun (WGS) entry which is preliminary data.</text>
</comment>
<dbReference type="PANTHER" id="PTHR21494:SF0">
    <property type="entry name" value="ACTIVATING SIGNAL COINTEGRATOR 1 COMPLEX SUBUNIT 2"/>
    <property type="match status" value="1"/>
</dbReference>
<dbReference type="EMBL" id="JBFOLK010000012">
    <property type="protein sequence ID" value="KAL2470769.1"/>
    <property type="molecule type" value="Genomic_DNA"/>
</dbReference>
<name>A0ABD1Q6K7_9LAMI</name>
<accession>A0ABD1Q6K7</accession>